<gene>
    <name evidence="3" type="ORF">ACFFIA_16785</name>
</gene>
<reference evidence="3 4" key="1">
    <citation type="submission" date="2024-09" db="EMBL/GenBank/DDBJ databases">
        <authorList>
            <person name="Sun Q."/>
            <person name="Mori K."/>
        </authorList>
    </citation>
    <scope>NUCLEOTIDE SEQUENCE [LARGE SCALE GENOMIC DNA]</scope>
    <source>
        <strain evidence="3 4">TBRC 3947</strain>
    </source>
</reference>
<comment type="caution">
    <text evidence="3">The sequence shown here is derived from an EMBL/GenBank/DDBJ whole genome shotgun (WGS) entry which is preliminary data.</text>
</comment>
<dbReference type="SUPFAM" id="SSF103378">
    <property type="entry name" value="2-methylcitrate dehydratase PrpD"/>
    <property type="match status" value="1"/>
</dbReference>
<keyword evidence="4" id="KW-1185">Reference proteome</keyword>
<sequence length="379" mass="37615">MTIVDPVLVAVSRTAADVPVDRAAARLLLADHLACVAAGDGPPAGLDLAGRLALRSHRGDRDDIYWPARIHPGSLVWPAVLATAAPGGPLAEAATAGYEAAVAVASWLGAGHAARFHATATSGHAGAAAAAAVCLAGGRDPDAIAAAVGLAMTTAGGVRQTIWERGSAGAWHRAAAASAGVGAAYAAAWGVAPPRAVLTGPAGVAALLAGDPSAAPPGPVGALAATAIRPYPVNGFAQSTVDALRALRRAVGPAVDAVELAVSPLVARACAGPDPWWDLAGIARRAWAAGDPFQLGAPEPHLTVTVREEEERPVESVRAWPSGRLAEAVTVAAAPGGPGPARAELAHRKWSAMGVDASLLWTVAGTGDVESAIRAVGAG</sequence>
<evidence type="ECO:0000256" key="1">
    <source>
        <dbReference type="ARBA" id="ARBA00006174"/>
    </source>
</evidence>
<proteinExistence type="inferred from homology"/>
<evidence type="ECO:0000313" key="4">
    <source>
        <dbReference type="Proteomes" id="UP001589867"/>
    </source>
</evidence>
<dbReference type="Proteomes" id="UP001589867">
    <property type="component" value="Unassembled WGS sequence"/>
</dbReference>
<accession>A0ABV6M3P3</accession>
<feature type="domain" description="MmgE/PrpD N-terminal" evidence="2">
    <location>
        <begin position="56"/>
        <end position="213"/>
    </location>
</feature>
<dbReference type="Gene3D" id="1.10.4100.10">
    <property type="entry name" value="2-methylcitrate dehydratase PrpD"/>
    <property type="match status" value="1"/>
</dbReference>
<dbReference type="RefSeq" id="WP_377251933.1">
    <property type="nucleotide sequence ID" value="NZ_JBHLUH010000030.1"/>
</dbReference>
<dbReference type="EMBL" id="JBHLUH010000030">
    <property type="protein sequence ID" value="MFC0529310.1"/>
    <property type="molecule type" value="Genomic_DNA"/>
</dbReference>
<comment type="similarity">
    <text evidence="1">Belongs to the PrpD family.</text>
</comment>
<evidence type="ECO:0000313" key="3">
    <source>
        <dbReference type="EMBL" id="MFC0529310.1"/>
    </source>
</evidence>
<dbReference type="InterPro" id="IPR045336">
    <property type="entry name" value="MmgE_PrpD_N"/>
</dbReference>
<organism evidence="3 4">
    <name type="scientific">Phytohabitans kaempferiae</name>
    <dbReference type="NCBI Taxonomy" id="1620943"/>
    <lineage>
        <taxon>Bacteria</taxon>
        <taxon>Bacillati</taxon>
        <taxon>Actinomycetota</taxon>
        <taxon>Actinomycetes</taxon>
        <taxon>Micromonosporales</taxon>
        <taxon>Micromonosporaceae</taxon>
    </lineage>
</organism>
<dbReference type="InterPro" id="IPR042183">
    <property type="entry name" value="MmgE/PrpD_sf_1"/>
</dbReference>
<dbReference type="InterPro" id="IPR036148">
    <property type="entry name" value="MmgE/PrpD_sf"/>
</dbReference>
<dbReference type="Pfam" id="PF03972">
    <property type="entry name" value="MmgE_PrpD_N"/>
    <property type="match status" value="1"/>
</dbReference>
<evidence type="ECO:0000259" key="2">
    <source>
        <dbReference type="Pfam" id="PF03972"/>
    </source>
</evidence>
<dbReference type="InterPro" id="IPR005656">
    <property type="entry name" value="MmgE_PrpD"/>
</dbReference>
<name>A0ABV6M3P3_9ACTN</name>
<dbReference type="PANTHER" id="PTHR16943">
    <property type="entry name" value="2-METHYLCITRATE DEHYDRATASE-RELATED"/>
    <property type="match status" value="1"/>
</dbReference>
<protein>
    <submittedName>
        <fullName evidence="3">MmgE/PrpD family protein</fullName>
    </submittedName>
</protein>
<dbReference type="PANTHER" id="PTHR16943:SF8">
    <property type="entry name" value="2-METHYLCITRATE DEHYDRATASE"/>
    <property type="match status" value="1"/>
</dbReference>